<accession>X1EH96</accession>
<proteinExistence type="predicted"/>
<reference evidence="1" key="1">
    <citation type="journal article" date="2014" name="Front. Microbiol.">
        <title>High frequency of phylogenetically diverse reductive dehalogenase-homologous genes in deep subseafloor sedimentary metagenomes.</title>
        <authorList>
            <person name="Kawai M."/>
            <person name="Futagami T."/>
            <person name="Toyoda A."/>
            <person name="Takaki Y."/>
            <person name="Nishi S."/>
            <person name="Hori S."/>
            <person name="Arai W."/>
            <person name="Tsubouchi T."/>
            <person name="Morono Y."/>
            <person name="Uchiyama I."/>
            <person name="Ito T."/>
            <person name="Fujiyama A."/>
            <person name="Inagaki F."/>
            <person name="Takami H."/>
        </authorList>
    </citation>
    <scope>NUCLEOTIDE SEQUENCE</scope>
    <source>
        <strain evidence="1">Expedition CK06-06</strain>
    </source>
</reference>
<gene>
    <name evidence="1" type="ORF">S01H4_59388</name>
</gene>
<protein>
    <submittedName>
        <fullName evidence="1">Uncharacterized protein</fullName>
    </submittedName>
</protein>
<comment type="caution">
    <text evidence="1">The sequence shown here is derived from an EMBL/GenBank/DDBJ whole genome shotgun (WGS) entry which is preliminary data.</text>
</comment>
<dbReference type="EMBL" id="BART01034817">
    <property type="protein sequence ID" value="GAH08013.1"/>
    <property type="molecule type" value="Genomic_DNA"/>
</dbReference>
<organism evidence="1">
    <name type="scientific">marine sediment metagenome</name>
    <dbReference type="NCBI Taxonomy" id="412755"/>
    <lineage>
        <taxon>unclassified sequences</taxon>
        <taxon>metagenomes</taxon>
        <taxon>ecological metagenomes</taxon>
    </lineage>
</organism>
<dbReference type="AlphaFoldDB" id="X1EH96"/>
<evidence type="ECO:0000313" key="1">
    <source>
        <dbReference type="EMBL" id="GAH08013.1"/>
    </source>
</evidence>
<name>X1EH96_9ZZZZ</name>
<sequence length="66" mass="7026">MTTGAEKGPGGNGKVCTTIVKTSEMINRAFHVHSILEFNLPRIFGLNAKIPMVAAIITETAIVMAI</sequence>